<accession>A0A1A6HTM8</accession>
<dbReference type="Proteomes" id="UP000092124">
    <property type="component" value="Unassembled WGS sequence"/>
</dbReference>
<evidence type="ECO:0000313" key="2">
    <source>
        <dbReference type="EMBL" id="OBS81604.1"/>
    </source>
</evidence>
<gene>
    <name evidence="2" type="ORF">A6R68_20151</name>
</gene>
<name>A0A1A6HTM8_NEOLE</name>
<dbReference type="AlphaFoldDB" id="A0A1A6HTM8"/>
<dbReference type="EMBL" id="LZPO01010359">
    <property type="protein sequence ID" value="OBS81604.1"/>
    <property type="molecule type" value="Genomic_DNA"/>
</dbReference>
<evidence type="ECO:0000256" key="1">
    <source>
        <dbReference type="SAM" id="MobiDB-lite"/>
    </source>
</evidence>
<organism evidence="2 3">
    <name type="scientific">Neotoma lepida</name>
    <name type="common">Desert woodrat</name>
    <dbReference type="NCBI Taxonomy" id="56216"/>
    <lineage>
        <taxon>Eukaryota</taxon>
        <taxon>Metazoa</taxon>
        <taxon>Chordata</taxon>
        <taxon>Craniata</taxon>
        <taxon>Vertebrata</taxon>
        <taxon>Euteleostomi</taxon>
        <taxon>Mammalia</taxon>
        <taxon>Eutheria</taxon>
        <taxon>Euarchontoglires</taxon>
        <taxon>Glires</taxon>
        <taxon>Rodentia</taxon>
        <taxon>Myomorpha</taxon>
        <taxon>Muroidea</taxon>
        <taxon>Cricetidae</taxon>
        <taxon>Neotominae</taxon>
        <taxon>Neotoma</taxon>
    </lineage>
</organism>
<reference evidence="2 3" key="1">
    <citation type="submission" date="2016-06" db="EMBL/GenBank/DDBJ databases">
        <title>The Draft Genome Sequence and Annotation of the Desert Woodrat Neotoma lepida.</title>
        <authorList>
            <person name="Campbell M."/>
            <person name="Oakeson K.F."/>
            <person name="Yandell M."/>
            <person name="Halpert J.R."/>
            <person name="Dearing D."/>
        </authorList>
    </citation>
    <scope>NUCLEOTIDE SEQUENCE [LARGE SCALE GENOMIC DNA]</scope>
    <source>
        <strain evidence="2">417</strain>
        <tissue evidence="2">Liver</tissue>
    </source>
</reference>
<protein>
    <submittedName>
        <fullName evidence="2">Uncharacterized protein</fullName>
    </submittedName>
</protein>
<keyword evidence="3" id="KW-1185">Reference proteome</keyword>
<evidence type="ECO:0000313" key="3">
    <source>
        <dbReference type="Proteomes" id="UP000092124"/>
    </source>
</evidence>
<sequence length="142" mass="15694">MEAVVTLEKNLKQSSAMEPMQRSPPDPVQCSLLPPWRDERASLHTLMPTLERGPLESGRSDPSQESPLLKDHGSVMENLVRRGQLCERYCVPLDNTPHKLKPHPPVASTFIVQALALLGSLEDEAEADLLQVISQPSPCPQI</sequence>
<comment type="caution">
    <text evidence="2">The sequence shown here is derived from an EMBL/GenBank/DDBJ whole genome shotgun (WGS) entry which is preliminary data.</text>
</comment>
<proteinExistence type="predicted"/>
<feature type="region of interest" description="Disordered" evidence="1">
    <location>
        <begin position="1"/>
        <end position="73"/>
    </location>
</feature>